<dbReference type="RefSeq" id="WP_145240850.1">
    <property type="nucleotide sequence ID" value="NZ_CP036273.1"/>
</dbReference>
<gene>
    <name evidence="1" type="ORF">ETAA1_36800</name>
</gene>
<proteinExistence type="predicted"/>
<accession>A0A517XW44</accession>
<protein>
    <submittedName>
        <fullName evidence="1">Uncharacterized protein</fullName>
    </submittedName>
</protein>
<evidence type="ECO:0000313" key="2">
    <source>
        <dbReference type="Proteomes" id="UP000319576"/>
    </source>
</evidence>
<evidence type="ECO:0000313" key="1">
    <source>
        <dbReference type="EMBL" id="QDU21707.1"/>
    </source>
</evidence>
<dbReference type="Proteomes" id="UP000319576">
    <property type="component" value="Chromosome"/>
</dbReference>
<dbReference type="EMBL" id="CP036273">
    <property type="protein sequence ID" value="QDU21707.1"/>
    <property type="molecule type" value="Genomic_DNA"/>
</dbReference>
<sequence>MTADPVVIFCYVPDEHEPLDCSPDEWVRDDERLPALSGMVQALLVKAVVPHADAEVIAWCRHCPPTTPEFRAWLAGRLVAFLG</sequence>
<dbReference type="KEGG" id="uli:ETAA1_36800"/>
<reference evidence="1 2" key="1">
    <citation type="submission" date="2019-02" db="EMBL/GenBank/DDBJ databases">
        <title>Deep-cultivation of Planctomycetes and their phenomic and genomic characterization uncovers novel biology.</title>
        <authorList>
            <person name="Wiegand S."/>
            <person name="Jogler M."/>
            <person name="Boedeker C."/>
            <person name="Pinto D."/>
            <person name="Vollmers J."/>
            <person name="Rivas-Marin E."/>
            <person name="Kohn T."/>
            <person name="Peeters S.H."/>
            <person name="Heuer A."/>
            <person name="Rast P."/>
            <person name="Oberbeckmann S."/>
            <person name="Bunk B."/>
            <person name="Jeske O."/>
            <person name="Meyerdierks A."/>
            <person name="Storesund J.E."/>
            <person name="Kallscheuer N."/>
            <person name="Luecker S."/>
            <person name="Lage O.M."/>
            <person name="Pohl T."/>
            <person name="Merkel B.J."/>
            <person name="Hornburger P."/>
            <person name="Mueller R.-W."/>
            <person name="Bruemmer F."/>
            <person name="Labrenz M."/>
            <person name="Spormann A.M."/>
            <person name="Op den Camp H."/>
            <person name="Overmann J."/>
            <person name="Amann R."/>
            <person name="Jetten M.S.M."/>
            <person name="Mascher T."/>
            <person name="Medema M.H."/>
            <person name="Devos D.P."/>
            <person name="Kaster A.-K."/>
            <person name="Ovreas L."/>
            <person name="Rohde M."/>
            <person name="Galperin M.Y."/>
            <person name="Jogler C."/>
        </authorList>
    </citation>
    <scope>NUCLEOTIDE SEQUENCE [LARGE SCALE GENOMIC DNA]</scope>
    <source>
        <strain evidence="1 2">ETA_A1</strain>
    </source>
</reference>
<dbReference type="OrthoDB" id="5495375at2"/>
<keyword evidence="2" id="KW-1185">Reference proteome</keyword>
<dbReference type="AlphaFoldDB" id="A0A517XW44"/>
<name>A0A517XW44_9BACT</name>
<organism evidence="1 2">
    <name type="scientific">Urbifossiella limnaea</name>
    <dbReference type="NCBI Taxonomy" id="2528023"/>
    <lineage>
        <taxon>Bacteria</taxon>
        <taxon>Pseudomonadati</taxon>
        <taxon>Planctomycetota</taxon>
        <taxon>Planctomycetia</taxon>
        <taxon>Gemmatales</taxon>
        <taxon>Gemmataceae</taxon>
        <taxon>Urbifossiella</taxon>
    </lineage>
</organism>